<reference evidence="2" key="1">
    <citation type="submission" date="2020-10" db="EMBL/GenBank/DDBJ databases">
        <title>De novo genome project of the cellulose decomposer Thermobifida halotolerans type strain.</title>
        <authorList>
            <person name="Nagy I."/>
            <person name="Horvath B."/>
            <person name="Kukolya J."/>
            <person name="Nagy I."/>
            <person name="Orsini M."/>
        </authorList>
    </citation>
    <scope>NUCLEOTIDE SEQUENCE</scope>
    <source>
        <strain evidence="2">DSM 44931</strain>
    </source>
</reference>
<evidence type="ECO:0000256" key="1">
    <source>
        <dbReference type="SAM" id="MobiDB-lite"/>
    </source>
</evidence>
<keyword evidence="3" id="KW-1185">Reference proteome</keyword>
<evidence type="ECO:0000313" key="3">
    <source>
        <dbReference type="Proteomes" id="UP000265719"/>
    </source>
</evidence>
<protein>
    <submittedName>
        <fullName evidence="2">Uncharacterized protein</fullName>
    </submittedName>
</protein>
<evidence type="ECO:0000313" key="2">
    <source>
        <dbReference type="EMBL" id="UOE18246.1"/>
    </source>
</evidence>
<feature type="region of interest" description="Disordered" evidence="1">
    <location>
        <begin position="213"/>
        <end position="235"/>
    </location>
</feature>
<dbReference type="EMBL" id="CP063196">
    <property type="protein sequence ID" value="UOE18246.1"/>
    <property type="molecule type" value="Genomic_DNA"/>
</dbReference>
<gene>
    <name evidence="2" type="ORF">NI17_015525</name>
</gene>
<dbReference type="KEGG" id="thao:NI17_015525"/>
<dbReference type="RefSeq" id="WP_119267788.1">
    <property type="nucleotide sequence ID" value="NZ_CP063196.1"/>
</dbReference>
<accession>A0AA97LUJ6</accession>
<sequence length="279" mass="31557">MPAPDTFDARREPLRFGYTLAELDDIAATAAATAYHRSHLNRQVRTETAWEAITTHLYATDTPPQRHELLRVAWNAIRDAARADCSFRGWHPGYDTVTRPGFERYWALAANPHPSPEPGVVERLALAQIWPALRPRHRRVLLALAACDDHTRAAEALGLKYHSFVSALSQARRAFLALWHQHEIPSRPWGHDVRGKHTHGRRTVTGTVLRLRERKKARRGAPVPHPRHRRKDIGIPDTELARRYLAGETLASIAESVGLSKTAVRNRIQPHLTGKQPPE</sequence>
<organism evidence="2 3">
    <name type="scientific">Thermobifida halotolerans</name>
    <dbReference type="NCBI Taxonomy" id="483545"/>
    <lineage>
        <taxon>Bacteria</taxon>
        <taxon>Bacillati</taxon>
        <taxon>Actinomycetota</taxon>
        <taxon>Actinomycetes</taxon>
        <taxon>Streptosporangiales</taxon>
        <taxon>Nocardiopsidaceae</taxon>
        <taxon>Thermobifida</taxon>
    </lineage>
</organism>
<feature type="compositionally biased region" description="Basic residues" evidence="1">
    <location>
        <begin position="213"/>
        <end position="231"/>
    </location>
</feature>
<dbReference type="Proteomes" id="UP000265719">
    <property type="component" value="Chromosome"/>
</dbReference>
<name>A0AA97LUJ6_9ACTN</name>
<dbReference type="AlphaFoldDB" id="A0AA97LUJ6"/>
<proteinExistence type="predicted"/>